<dbReference type="Proteomes" id="UP001161247">
    <property type="component" value="Chromosome 2"/>
</dbReference>
<protein>
    <submittedName>
        <fullName evidence="8">OLC1v1031235C1</fullName>
    </submittedName>
</protein>
<dbReference type="InterPro" id="IPR000504">
    <property type="entry name" value="RRM_dom"/>
</dbReference>
<comment type="similarity">
    <text evidence="2">Belongs to the RRM RBM34 family.</text>
</comment>
<dbReference type="GO" id="GO:0003723">
    <property type="term" value="F:RNA binding"/>
    <property type="evidence" value="ECO:0007669"/>
    <property type="project" value="UniProtKB-UniRule"/>
</dbReference>
<reference evidence="8" key="1">
    <citation type="submission" date="2023-03" db="EMBL/GenBank/DDBJ databases">
        <authorList>
            <person name="Julca I."/>
        </authorList>
    </citation>
    <scope>NUCLEOTIDE SEQUENCE</scope>
</reference>
<dbReference type="PROSITE" id="PS50102">
    <property type="entry name" value="RRM"/>
    <property type="match status" value="2"/>
</dbReference>
<dbReference type="EMBL" id="OX459119">
    <property type="protein sequence ID" value="CAI9095314.1"/>
    <property type="molecule type" value="Genomic_DNA"/>
</dbReference>
<evidence type="ECO:0000256" key="5">
    <source>
        <dbReference type="PROSITE-ProRule" id="PRU00176"/>
    </source>
</evidence>
<keyword evidence="9" id="KW-1185">Reference proteome</keyword>
<dbReference type="SMART" id="SM00360">
    <property type="entry name" value="RRM"/>
    <property type="match status" value="2"/>
</dbReference>
<feature type="compositionally biased region" description="Acidic residues" evidence="6">
    <location>
        <begin position="93"/>
        <end position="105"/>
    </location>
</feature>
<dbReference type="SUPFAM" id="SSF54928">
    <property type="entry name" value="RNA-binding domain, RBD"/>
    <property type="match status" value="2"/>
</dbReference>
<dbReference type="CDD" id="cd12394">
    <property type="entry name" value="RRM1_RBM34"/>
    <property type="match status" value="1"/>
</dbReference>
<dbReference type="PANTHER" id="PTHR23236:SF25">
    <property type="entry name" value="RNA-BINDING PROTEIN 34"/>
    <property type="match status" value="1"/>
</dbReference>
<evidence type="ECO:0000256" key="6">
    <source>
        <dbReference type="SAM" id="MobiDB-lite"/>
    </source>
</evidence>
<keyword evidence="3 5" id="KW-0694">RNA-binding</keyword>
<evidence type="ECO:0000256" key="4">
    <source>
        <dbReference type="ARBA" id="ARBA00023242"/>
    </source>
</evidence>
<evidence type="ECO:0000256" key="2">
    <source>
        <dbReference type="ARBA" id="ARBA00007077"/>
    </source>
</evidence>
<proteinExistence type="inferred from homology"/>
<dbReference type="InterPro" id="IPR012677">
    <property type="entry name" value="Nucleotide-bd_a/b_plait_sf"/>
</dbReference>
<dbReference type="Pfam" id="PF00076">
    <property type="entry name" value="RRM_1"/>
    <property type="match status" value="2"/>
</dbReference>
<sequence length="499" mass="55990">MVKPGKKPKEKKAPTNGESAPETVAASNSSVFDSIFGGAQEENVATASMFSDNNPFRRKPGGYTQEPVDKKQDLGSGSESPNVKRKRNNEGGDGGDEATPSEEEDGGMKKLKRGKSLDGRNETRAEKKKKRKRDEVEAEYEAMKYGVVAEEEQVKVVGRKRKTMDSLKDIVVEPKESIDDENKLLRTVFVGNLPVKIKKKELIKEFGKFGAVESVRIRSVPLNNVTVPRNVAILQNEINVAVDSVHAYVVFTTEESAQASLDYNMAVVGGHHIRVDRACPPRKKRKEDDNLVYDNKRTVFVGNLPFDVKDEELYQLFNSIKELESSIEAIRIVRDPGTSLGKGIAYILFKSRDAANLVVRKRQLKLRDRDLRLSHAKALTPPSKIQNPLPEEANHPAAIRIALKSKSVDPNSKIKLKESRIYQGLRASKSGIEKKRRTVVKLNMDDKKARPRKERSHKRPAVAARKAKVLKEKQTGVKRKLEKRTPDTIGQKKKARKFK</sequence>
<comment type="subcellular location">
    <subcellularLocation>
        <location evidence="1">Nucleus</location>
        <location evidence="1">Nucleolus</location>
    </subcellularLocation>
</comment>
<dbReference type="PANTHER" id="PTHR23236">
    <property type="entry name" value="EUKARYOTIC TRANSLATION INITIATION FACTOR 4B/4H"/>
    <property type="match status" value="1"/>
</dbReference>
<feature type="compositionally biased region" description="Basic residues" evidence="6">
    <location>
        <begin position="1"/>
        <end position="10"/>
    </location>
</feature>
<evidence type="ECO:0000259" key="7">
    <source>
        <dbReference type="PROSITE" id="PS50102"/>
    </source>
</evidence>
<evidence type="ECO:0000256" key="1">
    <source>
        <dbReference type="ARBA" id="ARBA00004604"/>
    </source>
</evidence>
<dbReference type="AlphaFoldDB" id="A0AAV1CHX9"/>
<feature type="region of interest" description="Disordered" evidence="6">
    <location>
        <begin position="46"/>
        <end position="136"/>
    </location>
</feature>
<dbReference type="Gene3D" id="3.30.70.330">
    <property type="match status" value="2"/>
</dbReference>
<evidence type="ECO:0000313" key="8">
    <source>
        <dbReference type="EMBL" id="CAI9095314.1"/>
    </source>
</evidence>
<feature type="compositionally biased region" description="Basic and acidic residues" evidence="6">
    <location>
        <begin position="115"/>
        <end position="125"/>
    </location>
</feature>
<evidence type="ECO:0000313" key="9">
    <source>
        <dbReference type="Proteomes" id="UP001161247"/>
    </source>
</evidence>
<keyword evidence="4" id="KW-0539">Nucleus</keyword>
<feature type="domain" description="RRM" evidence="7">
    <location>
        <begin position="186"/>
        <end position="280"/>
    </location>
</feature>
<dbReference type="GO" id="GO:0005730">
    <property type="term" value="C:nucleolus"/>
    <property type="evidence" value="ECO:0007669"/>
    <property type="project" value="UniProtKB-SubCell"/>
</dbReference>
<feature type="compositionally biased region" description="Basic residues" evidence="6">
    <location>
        <begin position="449"/>
        <end position="468"/>
    </location>
</feature>
<dbReference type="InterPro" id="IPR035979">
    <property type="entry name" value="RBD_domain_sf"/>
</dbReference>
<gene>
    <name evidence="8" type="ORF">OLC1_LOCUS6319</name>
</gene>
<accession>A0AAV1CHX9</accession>
<feature type="region of interest" description="Disordered" evidence="6">
    <location>
        <begin position="445"/>
        <end position="499"/>
    </location>
</feature>
<feature type="domain" description="RRM" evidence="7">
    <location>
        <begin position="297"/>
        <end position="378"/>
    </location>
</feature>
<evidence type="ECO:0000256" key="3">
    <source>
        <dbReference type="ARBA" id="ARBA00022884"/>
    </source>
</evidence>
<feature type="region of interest" description="Disordered" evidence="6">
    <location>
        <begin position="1"/>
        <end position="26"/>
    </location>
</feature>
<name>A0AAV1CHX9_OLDCO</name>
<organism evidence="8 9">
    <name type="scientific">Oldenlandia corymbosa var. corymbosa</name>
    <dbReference type="NCBI Taxonomy" id="529605"/>
    <lineage>
        <taxon>Eukaryota</taxon>
        <taxon>Viridiplantae</taxon>
        <taxon>Streptophyta</taxon>
        <taxon>Embryophyta</taxon>
        <taxon>Tracheophyta</taxon>
        <taxon>Spermatophyta</taxon>
        <taxon>Magnoliopsida</taxon>
        <taxon>eudicotyledons</taxon>
        <taxon>Gunneridae</taxon>
        <taxon>Pentapetalae</taxon>
        <taxon>asterids</taxon>
        <taxon>lamiids</taxon>
        <taxon>Gentianales</taxon>
        <taxon>Rubiaceae</taxon>
        <taxon>Rubioideae</taxon>
        <taxon>Spermacoceae</taxon>
        <taxon>Hedyotis-Oldenlandia complex</taxon>
        <taxon>Oldenlandia</taxon>
    </lineage>
</organism>